<keyword evidence="3" id="KW-0687">Ribonucleoprotein</keyword>
<gene>
    <name evidence="6" type="ORF">ENO77_00160</name>
</gene>
<dbReference type="InterPro" id="IPR000054">
    <property type="entry name" value="Ribosomal_eL31"/>
</dbReference>
<dbReference type="AlphaFoldDB" id="A0A7C2VAL6"/>
<dbReference type="GO" id="GO:0006412">
    <property type="term" value="P:translation"/>
    <property type="evidence" value="ECO:0007669"/>
    <property type="project" value="InterPro"/>
</dbReference>
<dbReference type="GO" id="GO:0005840">
    <property type="term" value="C:ribosome"/>
    <property type="evidence" value="ECO:0007669"/>
    <property type="project" value="UniProtKB-KW"/>
</dbReference>
<accession>A0A7C2VAL6</accession>
<evidence type="ECO:0000313" key="6">
    <source>
        <dbReference type="EMBL" id="HEW52594.1"/>
    </source>
</evidence>
<evidence type="ECO:0000256" key="3">
    <source>
        <dbReference type="ARBA" id="ARBA00023274"/>
    </source>
</evidence>
<dbReference type="Gene3D" id="3.10.440.10">
    <property type="match status" value="1"/>
</dbReference>
<keyword evidence="2 6" id="KW-0689">Ribosomal protein</keyword>
<dbReference type="InterPro" id="IPR023621">
    <property type="entry name" value="Ribosomal_eL31_dom_sf"/>
</dbReference>
<proteinExistence type="inferred from homology"/>
<evidence type="ECO:0000256" key="5">
    <source>
        <dbReference type="ARBA" id="ARBA00035378"/>
    </source>
</evidence>
<evidence type="ECO:0000256" key="2">
    <source>
        <dbReference type="ARBA" id="ARBA00022980"/>
    </source>
</evidence>
<dbReference type="EMBL" id="DSGT01000001">
    <property type="protein sequence ID" value="HEW52594.1"/>
    <property type="molecule type" value="Genomic_DNA"/>
</dbReference>
<sequence length="90" mass="10641">MPREKNEGVYIISMRNVYRSRGRRNRGQKAIRYVRAYLERHLGGKVLLDPAISIYIFKRKIEKPPRLIAVRFIKIDRGVYKACLALPVKR</sequence>
<dbReference type="GO" id="GO:0003735">
    <property type="term" value="F:structural constituent of ribosome"/>
    <property type="evidence" value="ECO:0007669"/>
    <property type="project" value="InterPro"/>
</dbReference>
<organism evidence="6">
    <name type="scientific">Ignisphaera aggregans</name>
    <dbReference type="NCBI Taxonomy" id="334771"/>
    <lineage>
        <taxon>Archaea</taxon>
        <taxon>Thermoproteota</taxon>
        <taxon>Thermoprotei</taxon>
        <taxon>Desulfurococcales</taxon>
        <taxon>Desulfurococcaceae</taxon>
        <taxon>Ignisphaera</taxon>
    </lineage>
</organism>
<protein>
    <recommendedName>
        <fullName evidence="4">Large ribosomal subunit protein eL31</fullName>
    </recommendedName>
    <alternativeName>
        <fullName evidence="5">50S ribosomal protein L31e</fullName>
    </alternativeName>
</protein>
<comment type="caution">
    <text evidence="6">The sequence shown here is derived from an EMBL/GenBank/DDBJ whole genome shotgun (WGS) entry which is preliminary data.</text>
</comment>
<name>A0A7C2VAL6_9CREN</name>
<dbReference type="GO" id="GO:1990904">
    <property type="term" value="C:ribonucleoprotein complex"/>
    <property type="evidence" value="ECO:0007669"/>
    <property type="project" value="UniProtKB-KW"/>
</dbReference>
<dbReference type="SUPFAM" id="SSF54575">
    <property type="entry name" value="Ribosomal protein L31e"/>
    <property type="match status" value="1"/>
</dbReference>
<comment type="similarity">
    <text evidence="1">Belongs to the eukaryotic ribosomal protein eL31 family.</text>
</comment>
<evidence type="ECO:0000256" key="4">
    <source>
        <dbReference type="ARBA" id="ARBA00035230"/>
    </source>
</evidence>
<evidence type="ECO:0000256" key="1">
    <source>
        <dbReference type="ARBA" id="ARBA00010808"/>
    </source>
</evidence>
<reference evidence="6" key="1">
    <citation type="journal article" date="2020" name="mSystems">
        <title>Genome- and Community-Level Interaction Insights into Carbon Utilization and Element Cycling Functions of Hydrothermarchaeota in Hydrothermal Sediment.</title>
        <authorList>
            <person name="Zhou Z."/>
            <person name="Liu Y."/>
            <person name="Xu W."/>
            <person name="Pan J."/>
            <person name="Luo Z.H."/>
            <person name="Li M."/>
        </authorList>
    </citation>
    <scope>NUCLEOTIDE SEQUENCE [LARGE SCALE GENOMIC DNA]</scope>
    <source>
        <strain evidence="6">SpSt-16</strain>
    </source>
</reference>
<dbReference type="SMART" id="SM01380">
    <property type="entry name" value="Ribosomal_L31e"/>
    <property type="match status" value="1"/>
</dbReference>